<evidence type="ECO:0000313" key="3">
    <source>
        <dbReference type="Proteomes" id="UP001165080"/>
    </source>
</evidence>
<protein>
    <submittedName>
        <fullName evidence="2">Uncharacterized protein</fullName>
    </submittedName>
</protein>
<gene>
    <name evidence="2" type="primary">PLESTMB000114</name>
    <name evidence="2" type="ORF">PLESTB_000728200</name>
</gene>
<feature type="compositionally biased region" description="Basic and acidic residues" evidence="1">
    <location>
        <begin position="94"/>
        <end position="109"/>
    </location>
</feature>
<dbReference type="EMBL" id="BRXU01000007">
    <property type="protein sequence ID" value="GLC53284.1"/>
    <property type="molecule type" value="Genomic_DNA"/>
</dbReference>
<accession>A0A9W6BJI1</accession>
<name>A0A9W6BJI1_9CHLO</name>
<sequence>MVGSLAEGCATDKYGIARHCVCDNKRNACSMRAFGMPVFPLSFSYAFVRELTGCMDCTLVWSSDPLPVVVRASLQKCSPCRWVEVGRSAAANSTEEKTAEAAKDEERTR</sequence>
<comment type="caution">
    <text evidence="2">The sequence shown here is derived from an EMBL/GenBank/DDBJ whole genome shotgun (WGS) entry which is preliminary data.</text>
</comment>
<proteinExistence type="predicted"/>
<keyword evidence="3" id="KW-1185">Reference proteome</keyword>
<reference evidence="2 3" key="1">
    <citation type="journal article" date="2023" name="Commun. Biol.">
        <title>Reorganization of the ancestral sex-determining regions during the evolution of trioecy in Pleodorina starrii.</title>
        <authorList>
            <person name="Takahashi K."/>
            <person name="Suzuki S."/>
            <person name="Kawai-Toyooka H."/>
            <person name="Yamamoto K."/>
            <person name="Hamaji T."/>
            <person name="Ootsuki R."/>
            <person name="Yamaguchi H."/>
            <person name="Kawachi M."/>
            <person name="Higashiyama T."/>
            <person name="Nozaki H."/>
        </authorList>
    </citation>
    <scope>NUCLEOTIDE SEQUENCE [LARGE SCALE GENOMIC DNA]</scope>
    <source>
        <strain evidence="2 3">NIES-4479</strain>
    </source>
</reference>
<evidence type="ECO:0000256" key="1">
    <source>
        <dbReference type="SAM" id="MobiDB-lite"/>
    </source>
</evidence>
<dbReference type="AlphaFoldDB" id="A0A9W6BJI1"/>
<dbReference type="Proteomes" id="UP001165080">
    <property type="component" value="Unassembled WGS sequence"/>
</dbReference>
<feature type="region of interest" description="Disordered" evidence="1">
    <location>
        <begin position="87"/>
        <end position="109"/>
    </location>
</feature>
<organism evidence="2 3">
    <name type="scientific">Pleodorina starrii</name>
    <dbReference type="NCBI Taxonomy" id="330485"/>
    <lineage>
        <taxon>Eukaryota</taxon>
        <taxon>Viridiplantae</taxon>
        <taxon>Chlorophyta</taxon>
        <taxon>core chlorophytes</taxon>
        <taxon>Chlorophyceae</taxon>
        <taxon>CS clade</taxon>
        <taxon>Chlamydomonadales</taxon>
        <taxon>Volvocaceae</taxon>
        <taxon>Pleodorina</taxon>
    </lineage>
</organism>
<evidence type="ECO:0000313" key="2">
    <source>
        <dbReference type="EMBL" id="GLC53284.1"/>
    </source>
</evidence>